<evidence type="ECO:0000256" key="4">
    <source>
        <dbReference type="ARBA" id="ARBA00042380"/>
    </source>
</evidence>
<dbReference type="PANTHER" id="PTHR46402:SF2">
    <property type="entry name" value="HISTONE-LYSINE N-TRIMETHYLTRANSFERASE SMYD5"/>
    <property type="match status" value="1"/>
</dbReference>
<evidence type="ECO:0000256" key="6">
    <source>
        <dbReference type="ARBA" id="ARBA00048619"/>
    </source>
</evidence>
<protein>
    <recommendedName>
        <fullName evidence="5">Histone-lysine N-methyltransferase SET5</fullName>
    </recommendedName>
    <alternativeName>
        <fullName evidence="4">SET domain-containing protein 5</fullName>
    </alternativeName>
</protein>
<dbReference type="Pfam" id="PF00856">
    <property type="entry name" value="SET"/>
    <property type="match status" value="1"/>
</dbReference>
<sequence length="578" mass="65488">MDRPFAASGWVPTKPLETWEQHYTEEFLTELLLKLGTNTKHIRCRPYDATTWMARAQTLSLLRYPELAVGDAHKAGLLCKALLSVLEGNTRPNYRLGANAGFWMRHEDPEEEYYEEPPVPVQDLDLDLDEEHDSQAVKFDTLLFQADKIVSDNLEYYPSAEMGRYSPQAYPWVQKRHTWRTPEVLDQINQEFSSTAESAACIAKRNAFDGATDGMNILGVFATRDIAKGETVLVDRSKIFGCAGPKQADLIVTHLDDGETVQRAVGGAANLHGGQGCSDVLHPNDEDDDVEHDLRWIRDQAGAEAPHIIMTARLFLICVQDGVDHPLDHKYIARLTPHYRNGVMKSFYLENDFNVMTQALQRFGIDIFANENFDTWVIFTVEARGSNNAWSNSIASCLNPLFSLINHSCEPNLTWKTHSDHRSLHVMALRDIKQGEQLFVEYDGYQHDVSYKERRESLSRWLDGDCKCTRCVREEQFEKELEAIARRRSDVTKNVTGSDSVYHDEAADAVPDLNIRTSAWDDSEPAELPEDGVEEGKWETVRKRATKAMAEKATAKKKKSSGNGRKHGKATRKDSFMS</sequence>
<evidence type="ECO:0000313" key="10">
    <source>
        <dbReference type="Proteomes" id="UP001056384"/>
    </source>
</evidence>
<dbReference type="Gene3D" id="2.170.270.10">
    <property type="entry name" value="SET domain"/>
    <property type="match status" value="1"/>
</dbReference>
<dbReference type="InterPro" id="IPR046341">
    <property type="entry name" value="SET_dom_sf"/>
</dbReference>
<dbReference type="EMBL" id="CP099418">
    <property type="protein sequence ID" value="USW47203.1"/>
    <property type="molecule type" value="Genomic_DNA"/>
</dbReference>
<evidence type="ECO:0000313" key="9">
    <source>
        <dbReference type="EMBL" id="USW47203.1"/>
    </source>
</evidence>
<accession>A0A9Q9AJA9</accession>
<feature type="compositionally biased region" description="Basic residues" evidence="7">
    <location>
        <begin position="555"/>
        <end position="570"/>
    </location>
</feature>
<feature type="compositionally biased region" description="Acidic residues" evidence="7">
    <location>
        <begin position="521"/>
        <end position="533"/>
    </location>
</feature>
<evidence type="ECO:0000256" key="3">
    <source>
        <dbReference type="ARBA" id="ARBA00022691"/>
    </source>
</evidence>
<dbReference type="InterPro" id="IPR001214">
    <property type="entry name" value="SET_dom"/>
</dbReference>
<keyword evidence="10" id="KW-1185">Reference proteome</keyword>
<evidence type="ECO:0000256" key="5">
    <source>
        <dbReference type="ARBA" id="ARBA00044528"/>
    </source>
</evidence>
<dbReference type="GO" id="GO:0032259">
    <property type="term" value="P:methylation"/>
    <property type="evidence" value="ECO:0007669"/>
    <property type="project" value="UniProtKB-KW"/>
</dbReference>
<reference evidence="9" key="1">
    <citation type="submission" date="2022-06" db="EMBL/GenBank/DDBJ databases">
        <title>Complete genome sequences of two strains of the flax pathogen Septoria linicola.</title>
        <authorList>
            <person name="Lapalu N."/>
            <person name="Simon A."/>
            <person name="Demenou B."/>
            <person name="Paumier D."/>
            <person name="Guillot M.-P."/>
            <person name="Gout L."/>
            <person name="Valade R."/>
        </authorList>
    </citation>
    <scope>NUCLEOTIDE SEQUENCE</scope>
    <source>
        <strain evidence="9">SE15195</strain>
    </source>
</reference>
<keyword evidence="3" id="KW-0949">S-adenosyl-L-methionine</keyword>
<evidence type="ECO:0000259" key="8">
    <source>
        <dbReference type="PROSITE" id="PS50280"/>
    </source>
</evidence>
<dbReference type="GO" id="GO:0045814">
    <property type="term" value="P:negative regulation of gene expression, epigenetic"/>
    <property type="evidence" value="ECO:0007669"/>
    <property type="project" value="TreeGrafter"/>
</dbReference>
<feature type="domain" description="SET" evidence="8">
    <location>
        <begin position="200"/>
        <end position="443"/>
    </location>
</feature>
<keyword evidence="1" id="KW-0489">Methyltransferase</keyword>
<name>A0A9Q9AJA9_9PEZI</name>
<organism evidence="9 10">
    <name type="scientific">Septoria linicola</name>
    <dbReference type="NCBI Taxonomy" id="215465"/>
    <lineage>
        <taxon>Eukaryota</taxon>
        <taxon>Fungi</taxon>
        <taxon>Dikarya</taxon>
        <taxon>Ascomycota</taxon>
        <taxon>Pezizomycotina</taxon>
        <taxon>Dothideomycetes</taxon>
        <taxon>Dothideomycetidae</taxon>
        <taxon>Mycosphaerellales</taxon>
        <taxon>Mycosphaerellaceae</taxon>
        <taxon>Septoria</taxon>
    </lineage>
</organism>
<evidence type="ECO:0000256" key="2">
    <source>
        <dbReference type="ARBA" id="ARBA00022679"/>
    </source>
</evidence>
<dbReference type="AlphaFoldDB" id="A0A9Q9AJA9"/>
<keyword evidence="2" id="KW-0808">Transferase</keyword>
<dbReference type="CDD" id="cd20071">
    <property type="entry name" value="SET_SMYD"/>
    <property type="match status" value="1"/>
</dbReference>
<feature type="region of interest" description="Disordered" evidence="7">
    <location>
        <begin position="518"/>
        <end position="578"/>
    </location>
</feature>
<proteinExistence type="predicted"/>
<comment type="catalytic activity">
    <reaction evidence="6">
        <text>L-lysyl-[histone] + S-adenosyl-L-methionine = N(6)-methyl-L-lysyl-[histone] + S-adenosyl-L-homocysteine + H(+)</text>
        <dbReference type="Rhea" id="RHEA:10024"/>
        <dbReference type="Rhea" id="RHEA-COMP:9845"/>
        <dbReference type="Rhea" id="RHEA-COMP:9846"/>
        <dbReference type="ChEBI" id="CHEBI:15378"/>
        <dbReference type="ChEBI" id="CHEBI:29969"/>
        <dbReference type="ChEBI" id="CHEBI:57856"/>
        <dbReference type="ChEBI" id="CHEBI:59789"/>
        <dbReference type="ChEBI" id="CHEBI:61929"/>
    </reaction>
    <physiologicalReaction direction="left-to-right" evidence="6">
        <dbReference type="Rhea" id="RHEA:10025"/>
    </physiologicalReaction>
</comment>
<dbReference type="Proteomes" id="UP001056384">
    <property type="component" value="Chromosome 1"/>
</dbReference>
<dbReference type="PROSITE" id="PS50280">
    <property type="entry name" value="SET"/>
    <property type="match status" value="1"/>
</dbReference>
<gene>
    <name evidence="9" type="ORF">Slin15195_G005220</name>
</gene>
<evidence type="ECO:0000256" key="7">
    <source>
        <dbReference type="SAM" id="MobiDB-lite"/>
    </source>
</evidence>
<evidence type="ECO:0000256" key="1">
    <source>
        <dbReference type="ARBA" id="ARBA00022603"/>
    </source>
</evidence>
<dbReference type="PANTHER" id="PTHR46402">
    <property type="entry name" value="SET AND MYND DOMAIN-CONTAINING PROTEIN 5"/>
    <property type="match status" value="1"/>
</dbReference>
<dbReference type="SUPFAM" id="SSF82199">
    <property type="entry name" value="SET domain"/>
    <property type="match status" value="1"/>
</dbReference>
<dbReference type="GO" id="GO:0042799">
    <property type="term" value="F:histone H4K20 methyltransferase activity"/>
    <property type="evidence" value="ECO:0007669"/>
    <property type="project" value="TreeGrafter"/>
</dbReference>
<dbReference type="OrthoDB" id="438641at2759"/>